<gene>
    <name evidence="15" type="ORF">FPL22_12080</name>
</gene>
<evidence type="ECO:0000259" key="13">
    <source>
        <dbReference type="PROSITE" id="PS51194"/>
    </source>
</evidence>
<dbReference type="FunFam" id="3.40.50.300:FF:000108">
    <property type="entry name" value="ATP-dependent RNA helicase RhlE"/>
    <property type="match status" value="1"/>
</dbReference>
<dbReference type="SMART" id="SM00487">
    <property type="entry name" value="DEXDc"/>
    <property type="match status" value="1"/>
</dbReference>
<dbReference type="SUPFAM" id="SSF52540">
    <property type="entry name" value="P-loop containing nucleoside triphosphate hydrolases"/>
    <property type="match status" value="1"/>
</dbReference>
<keyword evidence="2" id="KW-0963">Cytoplasm</keyword>
<reference evidence="15 16" key="1">
    <citation type="submission" date="2019-07" db="EMBL/GenBank/DDBJ databases">
        <title>Description of 53C-WASEF.</title>
        <authorList>
            <person name="Pitt A."/>
            <person name="Hahn M.W."/>
        </authorList>
    </citation>
    <scope>NUCLEOTIDE SEQUENCE [LARGE SCALE GENOMIC DNA]</scope>
    <source>
        <strain evidence="15 16">53C-WASEF</strain>
    </source>
</reference>
<dbReference type="PROSITE" id="PS51192">
    <property type="entry name" value="HELICASE_ATP_BIND_1"/>
    <property type="match status" value="1"/>
</dbReference>
<keyword evidence="4" id="KW-0378">Hydrolase</keyword>
<dbReference type="OrthoDB" id="9805696at2"/>
<dbReference type="EMBL" id="VMBG01000002">
    <property type="protein sequence ID" value="TSJ76851.1"/>
    <property type="molecule type" value="Genomic_DNA"/>
</dbReference>
<dbReference type="InterPro" id="IPR050079">
    <property type="entry name" value="DEAD_box_RNA_helicase"/>
</dbReference>
<accession>A0A556QJR6</accession>
<dbReference type="PANTHER" id="PTHR47959">
    <property type="entry name" value="ATP-DEPENDENT RNA HELICASE RHLE-RELATED"/>
    <property type="match status" value="1"/>
</dbReference>
<name>A0A556QJR6_9BACT</name>
<evidence type="ECO:0000313" key="16">
    <source>
        <dbReference type="Proteomes" id="UP000315648"/>
    </source>
</evidence>
<dbReference type="GO" id="GO:0003676">
    <property type="term" value="F:nucleic acid binding"/>
    <property type="evidence" value="ECO:0007669"/>
    <property type="project" value="InterPro"/>
</dbReference>
<dbReference type="GO" id="GO:0009266">
    <property type="term" value="P:response to temperature stimulus"/>
    <property type="evidence" value="ECO:0007669"/>
    <property type="project" value="UniProtKB-ARBA"/>
</dbReference>
<dbReference type="PROSITE" id="PS51195">
    <property type="entry name" value="Q_MOTIF"/>
    <property type="match status" value="1"/>
</dbReference>
<evidence type="ECO:0000313" key="15">
    <source>
        <dbReference type="EMBL" id="TSJ76851.1"/>
    </source>
</evidence>
<dbReference type="GO" id="GO:0005524">
    <property type="term" value="F:ATP binding"/>
    <property type="evidence" value="ECO:0007669"/>
    <property type="project" value="UniProtKB-KW"/>
</dbReference>
<organism evidence="15 16">
    <name type="scientific">Rariglobus hedericola</name>
    <dbReference type="NCBI Taxonomy" id="2597822"/>
    <lineage>
        <taxon>Bacteria</taxon>
        <taxon>Pseudomonadati</taxon>
        <taxon>Verrucomicrobiota</taxon>
        <taxon>Opitutia</taxon>
        <taxon>Opitutales</taxon>
        <taxon>Opitutaceae</taxon>
        <taxon>Rariglobus</taxon>
    </lineage>
</organism>
<dbReference type="CDD" id="cd18787">
    <property type="entry name" value="SF2_C_DEAD"/>
    <property type="match status" value="1"/>
</dbReference>
<dbReference type="InterPro" id="IPR014014">
    <property type="entry name" value="RNA_helicase_DEAD_Q_motif"/>
</dbReference>
<proteinExistence type="inferred from homology"/>
<feature type="short sequence motif" description="Q motif" evidence="10">
    <location>
        <begin position="153"/>
        <end position="181"/>
    </location>
</feature>
<keyword evidence="16" id="KW-1185">Reference proteome</keyword>
<dbReference type="InterPro" id="IPR014001">
    <property type="entry name" value="Helicase_ATP-bd"/>
</dbReference>
<comment type="caution">
    <text evidence="15">The sequence shown here is derived from an EMBL/GenBank/DDBJ whole genome shotgun (WGS) entry which is preliminary data.</text>
</comment>
<evidence type="ECO:0000256" key="10">
    <source>
        <dbReference type="PROSITE-ProRule" id="PRU00552"/>
    </source>
</evidence>
<evidence type="ECO:0000256" key="2">
    <source>
        <dbReference type="ARBA" id="ARBA00022490"/>
    </source>
</evidence>
<dbReference type="PANTHER" id="PTHR47959:SF13">
    <property type="entry name" value="ATP-DEPENDENT RNA HELICASE RHLE"/>
    <property type="match status" value="1"/>
</dbReference>
<dbReference type="GO" id="GO:0003724">
    <property type="term" value="F:RNA helicase activity"/>
    <property type="evidence" value="ECO:0007669"/>
    <property type="project" value="UniProtKB-EC"/>
</dbReference>
<dbReference type="SMART" id="SM00490">
    <property type="entry name" value="HELICc"/>
    <property type="match status" value="1"/>
</dbReference>
<evidence type="ECO:0000256" key="1">
    <source>
        <dbReference type="ARBA" id="ARBA00012552"/>
    </source>
</evidence>
<dbReference type="PROSITE" id="PS51194">
    <property type="entry name" value="HELICASE_CTER"/>
    <property type="match status" value="1"/>
</dbReference>
<dbReference type="InterPro" id="IPR027417">
    <property type="entry name" value="P-loop_NTPase"/>
</dbReference>
<dbReference type="GO" id="GO:0016787">
    <property type="term" value="F:hydrolase activity"/>
    <property type="evidence" value="ECO:0007669"/>
    <property type="project" value="UniProtKB-KW"/>
</dbReference>
<keyword evidence="3" id="KW-0547">Nucleotide-binding</keyword>
<evidence type="ECO:0000256" key="3">
    <source>
        <dbReference type="ARBA" id="ARBA00022741"/>
    </source>
</evidence>
<feature type="domain" description="Helicase C-terminal" evidence="13">
    <location>
        <begin position="381"/>
        <end position="530"/>
    </location>
</feature>
<dbReference type="AlphaFoldDB" id="A0A556QJR6"/>
<evidence type="ECO:0000259" key="12">
    <source>
        <dbReference type="PROSITE" id="PS51192"/>
    </source>
</evidence>
<dbReference type="InterPro" id="IPR001650">
    <property type="entry name" value="Helicase_C-like"/>
</dbReference>
<feature type="domain" description="DEAD-box RNA helicase Q" evidence="14">
    <location>
        <begin position="153"/>
        <end position="181"/>
    </location>
</feature>
<feature type="region of interest" description="Disordered" evidence="11">
    <location>
        <begin position="1"/>
        <end position="139"/>
    </location>
</feature>
<sequence>MLRKIITKLRDTFAPSSKANPELKGGHPVYDVKPKSGPARGGDHSRPREQGSKGPGKPAHPHNQHNSSQSQPRPDRPPREPNAGGGGGGAGAGRRNNGPRPDRGPGPRNDHGHGGGPKHAEKRERPAIDQSFDGPTRAPIKPVAAIEIPKQDTAFTKIGLSDAIAFAVAEMGYNEPTPIQAQAIPVILEGKDVIGSAQTGTGKTAAFALPLMNRLGAHQKKTRCLVLEPTRELALQVEEAFQKYAKYTDLTVTVVYGGVGYGKQRDDLARGVDVIAATPGRLLDHLEQGTASLEGVEILVLDEVDRMLDMGFLPDVKRIIQRCPKVRQTLFFSATMPPELAQLSSWALSNPVEIKIGQRRSAAETVSHAFYPVVAPQKFDLLIELLRRTEFKSIIIFTRTKMGADRIAHRLLAEKHTVGVIHSDRSQRERVEALQGFKDGTFEVLVATDIAARGLDIAGVSHVINYDVPENPEDYVHRIGRTGRAQTTGDAFTLVTEDDVRDARSIERFIGAAIERKKIDNFPYTYSALFDEKALAEAAPPPKPKSRLMRGSR</sequence>
<protein>
    <recommendedName>
        <fullName evidence="9">DEAD-box ATP-dependent RNA helicase RhpA</fullName>
        <ecNumber evidence="1">3.6.4.13</ecNumber>
    </recommendedName>
</protein>
<keyword evidence="6" id="KW-0067">ATP-binding</keyword>
<evidence type="ECO:0000256" key="6">
    <source>
        <dbReference type="ARBA" id="ARBA00022840"/>
    </source>
</evidence>
<feature type="compositionally biased region" description="Basic and acidic residues" evidence="11">
    <location>
        <begin position="100"/>
        <end position="127"/>
    </location>
</feature>
<dbReference type="CDD" id="cd00268">
    <property type="entry name" value="DEADc"/>
    <property type="match status" value="1"/>
</dbReference>
<dbReference type="InterPro" id="IPR011545">
    <property type="entry name" value="DEAD/DEAH_box_helicase_dom"/>
</dbReference>
<evidence type="ECO:0000256" key="9">
    <source>
        <dbReference type="ARBA" id="ARBA00074363"/>
    </source>
</evidence>
<dbReference type="InterPro" id="IPR044742">
    <property type="entry name" value="DEAD/DEAH_RhlB"/>
</dbReference>
<dbReference type="Proteomes" id="UP000315648">
    <property type="component" value="Unassembled WGS sequence"/>
</dbReference>
<dbReference type="Pfam" id="PF00270">
    <property type="entry name" value="DEAD"/>
    <property type="match status" value="1"/>
</dbReference>
<dbReference type="GO" id="GO:0042255">
    <property type="term" value="P:ribosome assembly"/>
    <property type="evidence" value="ECO:0007669"/>
    <property type="project" value="UniProtKB-ARBA"/>
</dbReference>
<dbReference type="Gene3D" id="3.40.50.300">
    <property type="entry name" value="P-loop containing nucleotide triphosphate hydrolases"/>
    <property type="match status" value="2"/>
</dbReference>
<dbReference type="EC" id="3.6.4.13" evidence="1"/>
<evidence type="ECO:0000256" key="11">
    <source>
        <dbReference type="SAM" id="MobiDB-lite"/>
    </source>
</evidence>
<keyword evidence="5 15" id="KW-0347">Helicase</keyword>
<feature type="compositionally biased region" description="Basic and acidic residues" evidence="11">
    <location>
        <begin position="41"/>
        <end position="51"/>
    </location>
</feature>
<evidence type="ECO:0000256" key="7">
    <source>
        <dbReference type="ARBA" id="ARBA00038437"/>
    </source>
</evidence>
<evidence type="ECO:0000256" key="5">
    <source>
        <dbReference type="ARBA" id="ARBA00022806"/>
    </source>
</evidence>
<dbReference type="Pfam" id="PF00271">
    <property type="entry name" value="Helicase_C"/>
    <property type="match status" value="1"/>
</dbReference>
<dbReference type="GO" id="GO:0005829">
    <property type="term" value="C:cytosol"/>
    <property type="evidence" value="ECO:0007669"/>
    <property type="project" value="TreeGrafter"/>
</dbReference>
<feature type="domain" description="Helicase ATP-binding" evidence="12">
    <location>
        <begin position="184"/>
        <end position="354"/>
    </location>
</feature>
<comment type="catalytic activity">
    <reaction evidence="8">
        <text>ATP + H2O = ADP + phosphate + H(+)</text>
        <dbReference type="Rhea" id="RHEA:13065"/>
        <dbReference type="ChEBI" id="CHEBI:15377"/>
        <dbReference type="ChEBI" id="CHEBI:15378"/>
        <dbReference type="ChEBI" id="CHEBI:30616"/>
        <dbReference type="ChEBI" id="CHEBI:43474"/>
        <dbReference type="ChEBI" id="CHEBI:456216"/>
        <dbReference type="EC" id="3.6.4.13"/>
    </reaction>
</comment>
<evidence type="ECO:0000256" key="4">
    <source>
        <dbReference type="ARBA" id="ARBA00022801"/>
    </source>
</evidence>
<feature type="compositionally biased region" description="Gly residues" evidence="11">
    <location>
        <begin position="83"/>
        <end position="92"/>
    </location>
</feature>
<evidence type="ECO:0000259" key="14">
    <source>
        <dbReference type="PROSITE" id="PS51195"/>
    </source>
</evidence>
<evidence type="ECO:0000256" key="8">
    <source>
        <dbReference type="ARBA" id="ARBA00047984"/>
    </source>
</evidence>
<comment type="similarity">
    <text evidence="7">Belongs to the DEAD box helicase family.</text>
</comment>